<dbReference type="EMBL" id="JAUSRR010000001">
    <property type="protein sequence ID" value="MDP9921120.1"/>
    <property type="molecule type" value="Genomic_DNA"/>
</dbReference>
<dbReference type="RefSeq" id="WP_307635514.1">
    <property type="nucleotide sequence ID" value="NZ_JAUSRR010000001.1"/>
</dbReference>
<evidence type="ECO:0000259" key="3">
    <source>
        <dbReference type="Pfam" id="PF00501"/>
    </source>
</evidence>
<dbReference type="GO" id="GO:0016878">
    <property type="term" value="F:acid-thiol ligase activity"/>
    <property type="evidence" value="ECO:0007669"/>
    <property type="project" value="UniProtKB-ARBA"/>
</dbReference>
<organism evidence="5 6">
    <name type="scientific">Variovorax boronicumulans</name>
    <dbReference type="NCBI Taxonomy" id="436515"/>
    <lineage>
        <taxon>Bacteria</taxon>
        <taxon>Pseudomonadati</taxon>
        <taxon>Pseudomonadota</taxon>
        <taxon>Betaproteobacteria</taxon>
        <taxon>Burkholderiales</taxon>
        <taxon>Comamonadaceae</taxon>
        <taxon>Variovorax</taxon>
    </lineage>
</organism>
<dbReference type="Gene3D" id="3.40.50.12780">
    <property type="entry name" value="N-terminal domain of ligase-like"/>
    <property type="match status" value="1"/>
</dbReference>
<dbReference type="PANTHER" id="PTHR43767">
    <property type="entry name" value="LONG-CHAIN-FATTY-ACID--COA LIGASE"/>
    <property type="match status" value="1"/>
</dbReference>
<dbReference type="InterPro" id="IPR025110">
    <property type="entry name" value="AMP-bd_C"/>
</dbReference>
<dbReference type="InterPro" id="IPR042099">
    <property type="entry name" value="ANL_N_sf"/>
</dbReference>
<comment type="caution">
    <text evidence="5">The sequence shown here is derived from an EMBL/GenBank/DDBJ whole genome shotgun (WGS) entry which is preliminary data.</text>
</comment>
<evidence type="ECO:0000313" key="6">
    <source>
        <dbReference type="Proteomes" id="UP001244295"/>
    </source>
</evidence>
<comment type="similarity">
    <text evidence="1">Belongs to the ATP-dependent AMP-binding enzyme family.</text>
</comment>
<name>A0AAW8DNU7_9BURK</name>
<protein>
    <submittedName>
        <fullName evidence="5">Feruloyl-CoA synthase</fullName>
        <ecNumber evidence="5">6.2.1.34</ecNumber>
    </submittedName>
</protein>
<dbReference type="InterPro" id="IPR000873">
    <property type="entry name" value="AMP-dep_synth/lig_dom"/>
</dbReference>
<feature type="domain" description="AMP-dependent synthetase/ligase" evidence="3">
    <location>
        <begin position="7"/>
        <end position="368"/>
    </location>
</feature>
<feature type="domain" description="AMP-binding enzyme C-terminal" evidence="4">
    <location>
        <begin position="420"/>
        <end position="495"/>
    </location>
</feature>
<dbReference type="Pfam" id="PF00501">
    <property type="entry name" value="AMP-binding"/>
    <property type="match status" value="1"/>
</dbReference>
<dbReference type="AlphaFoldDB" id="A0AAW8DNU7"/>
<evidence type="ECO:0000256" key="2">
    <source>
        <dbReference type="ARBA" id="ARBA00022598"/>
    </source>
</evidence>
<evidence type="ECO:0000256" key="1">
    <source>
        <dbReference type="ARBA" id="ARBA00006432"/>
    </source>
</evidence>
<keyword evidence="2 5" id="KW-0436">Ligase</keyword>
<dbReference type="InterPro" id="IPR045851">
    <property type="entry name" value="AMP-bd_C_sf"/>
</dbReference>
<evidence type="ECO:0000259" key="4">
    <source>
        <dbReference type="Pfam" id="PF13193"/>
    </source>
</evidence>
<proteinExistence type="inferred from homology"/>
<sequence>MNLISMFDESASRWPTKTLLHYGDEAFSYAQIQALSRRAAQVLRDRGVGQGDRVALMCFNTPYFLIGVLGALRLGAVVVPVNHKLQKPEVEFILRHSAARLCIIDVALGALAQRIETEACLLGTGDMAGAADVGFDHFDTLVQRTEAGELPAPVGDEALAQVLYTSGTTGQPKGCLHSQRAVFTTALVCAAALSMTHNDRMLIAMPIWHAAPLNNWTFGTLLMGGTLVFLREYAPRGFLEAIARHRVTLTFGAPIALLAPLELADFDSHDLGSMRLWIYGGGPLGEDMAKRLMQRYRTTQFMQVYGMTEMGPLGTALFPEDALRKAGSIGRSSLPGVQVRVVAEDGGATPAGQVGEIQLRSEAAMRGYQDDPEATRAAYTPDGWYRSGDLARVDEDGYYYVVDRLKDLITTGGENVYSKEVEDALSPHPDLADVAVIGRPHPDWGETVVAVIVPWPGRQPDAEALKAFLADKLARYKIPREYVCVDTLPRTPSGKLQKHLLRKDIGAPAPSLPSTSKDIHA</sequence>
<dbReference type="InterPro" id="IPR050237">
    <property type="entry name" value="ATP-dep_AMP-bd_enzyme"/>
</dbReference>
<dbReference type="SUPFAM" id="SSF56801">
    <property type="entry name" value="Acetyl-CoA synthetase-like"/>
    <property type="match status" value="1"/>
</dbReference>
<dbReference type="FunFam" id="3.30.300.30:FF:000008">
    <property type="entry name" value="2,3-dihydroxybenzoate-AMP ligase"/>
    <property type="match status" value="1"/>
</dbReference>
<dbReference type="InterPro" id="IPR020845">
    <property type="entry name" value="AMP-binding_CS"/>
</dbReference>
<gene>
    <name evidence="5" type="ORF">J2W25_000125</name>
</gene>
<dbReference type="GO" id="GO:0050563">
    <property type="term" value="F:trans-feruloyl-CoA synthase activity"/>
    <property type="evidence" value="ECO:0007669"/>
    <property type="project" value="UniProtKB-EC"/>
</dbReference>
<evidence type="ECO:0000313" key="5">
    <source>
        <dbReference type="EMBL" id="MDP9921120.1"/>
    </source>
</evidence>
<dbReference type="Proteomes" id="UP001244295">
    <property type="component" value="Unassembled WGS sequence"/>
</dbReference>
<accession>A0AAW8DNU7</accession>
<dbReference type="PANTHER" id="PTHR43767:SF1">
    <property type="entry name" value="NONRIBOSOMAL PEPTIDE SYNTHASE PES1 (EUROFUNG)-RELATED"/>
    <property type="match status" value="1"/>
</dbReference>
<reference evidence="5" key="1">
    <citation type="submission" date="2023-07" db="EMBL/GenBank/DDBJ databases">
        <title>Sorghum-associated microbial communities from plants grown in Nebraska, USA.</title>
        <authorList>
            <person name="Schachtman D."/>
        </authorList>
    </citation>
    <scope>NUCLEOTIDE SEQUENCE</scope>
    <source>
        <strain evidence="5">DS2795</strain>
    </source>
</reference>
<dbReference type="Gene3D" id="3.30.300.30">
    <property type="match status" value="1"/>
</dbReference>
<dbReference type="Pfam" id="PF13193">
    <property type="entry name" value="AMP-binding_C"/>
    <property type="match status" value="1"/>
</dbReference>
<dbReference type="PROSITE" id="PS00455">
    <property type="entry name" value="AMP_BINDING"/>
    <property type="match status" value="1"/>
</dbReference>
<dbReference type="EC" id="6.2.1.34" evidence="5"/>